<feature type="signal peptide" evidence="1">
    <location>
        <begin position="1"/>
        <end position="21"/>
    </location>
</feature>
<feature type="chain" id="PRO_5021992528" description="Lipoprotein" evidence="1">
    <location>
        <begin position="22"/>
        <end position="156"/>
    </location>
</feature>
<evidence type="ECO:0000256" key="1">
    <source>
        <dbReference type="SAM" id="SignalP"/>
    </source>
</evidence>
<organism evidence="2 3">
    <name type="scientific">Gracilimonas mengyeensis</name>
    <dbReference type="NCBI Taxonomy" id="1302730"/>
    <lineage>
        <taxon>Bacteria</taxon>
        <taxon>Pseudomonadati</taxon>
        <taxon>Balneolota</taxon>
        <taxon>Balneolia</taxon>
        <taxon>Balneolales</taxon>
        <taxon>Balneolaceae</taxon>
        <taxon>Gracilimonas</taxon>
    </lineage>
</organism>
<sequence>MYTQKLHLPLAALLICILALTGCKDSGSGSNKNNAYNGLAVRVVNTGSGDLELSQDSDASTGFCYQEDGCPTSGGGSFHTVFEGQDTIMDSSDPDGQAVGVQVGFHVDAGSGYFEIVEGKAYRDDAGFLEFEAADVVYTSDEFSAETVSFPKIRPV</sequence>
<keyword evidence="3" id="KW-1185">Reference proteome</keyword>
<dbReference type="EMBL" id="FXTP01000016">
    <property type="protein sequence ID" value="SMO93412.1"/>
    <property type="molecule type" value="Genomic_DNA"/>
</dbReference>
<gene>
    <name evidence="2" type="ORF">SAMN06265219_11693</name>
</gene>
<accession>A0A521FB37</accession>
<proteinExistence type="predicted"/>
<evidence type="ECO:0000313" key="2">
    <source>
        <dbReference type="EMBL" id="SMO93412.1"/>
    </source>
</evidence>
<dbReference type="OrthoDB" id="1524578at2"/>
<evidence type="ECO:0000313" key="3">
    <source>
        <dbReference type="Proteomes" id="UP000317557"/>
    </source>
</evidence>
<dbReference type="RefSeq" id="WP_142455810.1">
    <property type="nucleotide sequence ID" value="NZ_FXTP01000016.1"/>
</dbReference>
<dbReference type="AlphaFoldDB" id="A0A521FB37"/>
<dbReference type="PROSITE" id="PS51257">
    <property type="entry name" value="PROKAR_LIPOPROTEIN"/>
    <property type="match status" value="1"/>
</dbReference>
<evidence type="ECO:0008006" key="4">
    <source>
        <dbReference type="Google" id="ProtNLM"/>
    </source>
</evidence>
<dbReference type="Proteomes" id="UP000317557">
    <property type="component" value="Unassembled WGS sequence"/>
</dbReference>
<reference evidence="2 3" key="1">
    <citation type="submission" date="2017-05" db="EMBL/GenBank/DDBJ databases">
        <authorList>
            <person name="Varghese N."/>
            <person name="Submissions S."/>
        </authorList>
    </citation>
    <scope>NUCLEOTIDE SEQUENCE [LARGE SCALE GENOMIC DNA]</scope>
    <source>
        <strain evidence="2 3">DSM 21985</strain>
    </source>
</reference>
<name>A0A521FB37_9BACT</name>
<protein>
    <recommendedName>
        <fullName evidence="4">Lipoprotein</fullName>
    </recommendedName>
</protein>
<keyword evidence="1" id="KW-0732">Signal</keyword>